<reference evidence="2 3" key="1">
    <citation type="submission" date="2018-07" db="EMBL/GenBank/DDBJ databases">
        <title>Dyella monticola sp. nov. and Dyella psychrodurans sp. nov. isolated from monsoon evergreen broad-leaved forest soil of Dinghu Mountain, China.</title>
        <authorList>
            <person name="Gao Z."/>
            <person name="Qiu L."/>
        </authorList>
    </citation>
    <scope>NUCLEOTIDE SEQUENCE [LARGE SCALE GENOMIC DNA]</scope>
    <source>
        <strain evidence="2 3">4MSK11</strain>
    </source>
</reference>
<evidence type="ECO:0000313" key="3">
    <source>
        <dbReference type="Proteomes" id="UP000255334"/>
    </source>
</evidence>
<gene>
    <name evidence="2" type="ORF">DWU99_04295</name>
</gene>
<protein>
    <submittedName>
        <fullName evidence="2">Uncharacterized protein</fullName>
    </submittedName>
</protein>
<accession>A0A370XDF5</accession>
<keyword evidence="1" id="KW-0732">Signal</keyword>
<feature type="chain" id="PRO_5016645863" evidence="1">
    <location>
        <begin position="23"/>
        <end position="106"/>
    </location>
</feature>
<evidence type="ECO:0000313" key="2">
    <source>
        <dbReference type="EMBL" id="RDS86464.1"/>
    </source>
</evidence>
<dbReference type="AlphaFoldDB" id="A0A370XDF5"/>
<dbReference type="Proteomes" id="UP000255334">
    <property type="component" value="Unassembled WGS sequence"/>
</dbReference>
<name>A0A370XDF5_9GAMM</name>
<dbReference type="RefSeq" id="WP_115476733.1">
    <property type="nucleotide sequence ID" value="NZ_QRBF01000001.1"/>
</dbReference>
<dbReference type="OrthoDB" id="5957970at2"/>
<evidence type="ECO:0000256" key="1">
    <source>
        <dbReference type="SAM" id="SignalP"/>
    </source>
</evidence>
<feature type="signal peptide" evidence="1">
    <location>
        <begin position="1"/>
        <end position="22"/>
    </location>
</feature>
<organism evidence="2 3">
    <name type="scientific">Dyella psychrodurans</name>
    <dbReference type="NCBI Taxonomy" id="1927960"/>
    <lineage>
        <taxon>Bacteria</taxon>
        <taxon>Pseudomonadati</taxon>
        <taxon>Pseudomonadota</taxon>
        <taxon>Gammaproteobacteria</taxon>
        <taxon>Lysobacterales</taxon>
        <taxon>Rhodanobacteraceae</taxon>
        <taxon>Dyella</taxon>
    </lineage>
</organism>
<keyword evidence="3" id="KW-1185">Reference proteome</keyword>
<comment type="caution">
    <text evidence="2">The sequence shown here is derived from an EMBL/GenBank/DDBJ whole genome shotgun (WGS) entry which is preliminary data.</text>
</comment>
<sequence length="106" mass="10836">MKAPNPIALTAAVLFTTVSLIALSPNAPKFPVAEINGMKVIDLAPVEVRPTADDERAAAMLASASLTIANSPIANATDSGASLLGAQLAMPYYSFGSTKFAGISKE</sequence>
<dbReference type="EMBL" id="QRBF01000001">
    <property type="protein sequence ID" value="RDS86464.1"/>
    <property type="molecule type" value="Genomic_DNA"/>
</dbReference>
<proteinExistence type="predicted"/>